<evidence type="ECO:0000313" key="2">
    <source>
        <dbReference type="Proteomes" id="UP000172353"/>
    </source>
</evidence>
<organismHost>
    <name type="scientific">Melanoplus sanguinipes</name>
    <name type="common">Migratory grasshopper</name>
    <dbReference type="NCBI Taxonomy" id="65742"/>
</organismHost>
<dbReference type="PIR" id="T28343">
    <property type="entry name" value="T28343"/>
</dbReference>
<dbReference type="RefSeq" id="NP_048253.1">
    <property type="nucleotide sequence ID" value="NC_001993.1"/>
</dbReference>
<proteinExistence type="predicted"/>
<gene>
    <name evidence="1" type="primary">MSV182</name>
</gene>
<evidence type="ECO:0000313" key="1">
    <source>
        <dbReference type="EMBL" id="AAC97769.1"/>
    </source>
</evidence>
<organism evidence="1 2">
    <name type="scientific">Melanoplus sanguinipes entomopoxvirus</name>
    <name type="common">MsEPV</name>
    <dbReference type="NCBI Taxonomy" id="83191"/>
    <lineage>
        <taxon>Viruses</taxon>
        <taxon>Varidnaviria</taxon>
        <taxon>Bamfordvirae</taxon>
        <taxon>Nucleocytoviricota</taxon>
        <taxon>Pokkesviricetes</taxon>
        <taxon>Chitovirales</taxon>
        <taxon>Poxviridae</taxon>
        <taxon>Entomopoxvirinae</taxon>
        <taxon>Deltaentomopoxvirus</taxon>
        <taxon>Deltaentomopoxvirus msanguinipes</taxon>
    </lineage>
</organism>
<dbReference type="KEGG" id="vg:1449764"/>
<dbReference type="GeneID" id="1449764"/>
<dbReference type="Proteomes" id="UP000172353">
    <property type="component" value="Segment"/>
</dbReference>
<accession>Q9YVR0</accession>
<keyword evidence="2" id="KW-1185">Reference proteome</keyword>
<name>Q9YVR0_MSEPV</name>
<sequence>MKKYNESNDSNNILISKMESYCCDDNCVKYPKKCYLRCCQKNYCYGCEKELQFCKCQCKQFIKDNENVYKTYIINDKTIKLKKLDYNSIYLSKFIDDNSRYMFNISSKHFIIHKTYLTFCGNDNVNYNKINDIVKYYPSNTINYNFIINNKYINIDYKSDDYTILNNFLEYNSYASKYIGDYKFGVYIFKIKDKTLLTILKKKSETAKLIDNLLNIQ</sequence>
<protein>
    <submittedName>
        <fullName evidence="1">Uncharacterized protein</fullName>
    </submittedName>
</protein>
<dbReference type="EMBL" id="AF063866">
    <property type="protein sequence ID" value="AAC97769.1"/>
    <property type="molecule type" value="Genomic_DNA"/>
</dbReference>
<reference evidence="1 2" key="1">
    <citation type="journal article" date="1999" name="J. Virol.">
        <title>The genome of Melanoplus sanguinipes entomopoxvirus.</title>
        <authorList>
            <person name="Afonso C.L."/>
            <person name="Tulman E.R."/>
            <person name="Lu Z."/>
            <person name="Oma E."/>
            <person name="Kutish G.F."/>
            <person name="Rock D.L."/>
        </authorList>
    </citation>
    <scope>NUCLEOTIDE SEQUENCE [LARGE SCALE GENOMIC DNA]</scope>
    <source>
        <strain evidence="1">Tucson</strain>
    </source>
</reference>